<name>A0ABR3JM43_9AGAR</name>
<feature type="chain" id="PRO_5046933274" description="Glycoside hydrolase family 76 protein" evidence="1">
    <location>
        <begin position="25"/>
        <end position="310"/>
    </location>
</feature>
<evidence type="ECO:0000313" key="3">
    <source>
        <dbReference type="Proteomes" id="UP001556367"/>
    </source>
</evidence>
<dbReference type="InterPro" id="IPR053169">
    <property type="entry name" value="MUG_Protein"/>
</dbReference>
<protein>
    <recommendedName>
        <fullName evidence="4">Glycoside hydrolase family 76 protein</fullName>
    </recommendedName>
</protein>
<dbReference type="PANTHER" id="PTHR47791:SF3">
    <property type="entry name" value="MEIOTICALLY UP-REGULATED GENE 191 PROTEIN"/>
    <property type="match status" value="1"/>
</dbReference>
<proteinExistence type="predicted"/>
<gene>
    <name evidence="2" type="ORF">HGRIS_002739</name>
</gene>
<dbReference type="EMBL" id="JASNQZ010000006">
    <property type="protein sequence ID" value="KAL0956602.1"/>
    <property type="molecule type" value="Genomic_DNA"/>
</dbReference>
<dbReference type="Pfam" id="PF03663">
    <property type="entry name" value="Glyco_hydro_76"/>
    <property type="match status" value="1"/>
</dbReference>
<dbReference type="Proteomes" id="UP001556367">
    <property type="component" value="Unassembled WGS sequence"/>
</dbReference>
<comment type="caution">
    <text evidence="2">The sequence shown here is derived from an EMBL/GenBank/DDBJ whole genome shotgun (WGS) entry which is preliminary data.</text>
</comment>
<reference evidence="3" key="1">
    <citation type="submission" date="2024-06" db="EMBL/GenBank/DDBJ databases">
        <title>Multi-omics analyses provide insights into the biosynthesis of the anticancer antibiotic pleurotin in Hohenbuehelia grisea.</title>
        <authorList>
            <person name="Weaver J.A."/>
            <person name="Alberti F."/>
        </authorList>
    </citation>
    <scope>NUCLEOTIDE SEQUENCE [LARGE SCALE GENOMIC DNA]</scope>
    <source>
        <strain evidence="3">T-177</strain>
    </source>
</reference>
<sequence length="310" mass="34004">MQLLALLRLASFLVLASLVESGYAGLFRRQCQATLNTATAVARRLQDHYYRTSSGQYDGGSLWTDSNTLEDLHNLMLAAGSNDFSTVADNSFLGRAALNPNTNWESFLGGSNDDAQWHILALWKIADYKGARGLDNSAYIRSAGKIYDIIAGQWDTQCGGGVWWSTAHTYKNAITNQLFLLTSASGFIRFRNQTYLDNAKKEWDWLRNSGMRNSQGLFNDGLDFNTCQNNGQTAWTYNQAVVASGLGALAAATGDRSLLNEAEISLDATIAHLSTNNILRETCDNAAGPATCNQDQQIFKVSSLFLPPRS</sequence>
<dbReference type="SUPFAM" id="SSF48208">
    <property type="entry name" value="Six-hairpin glycosidases"/>
    <property type="match status" value="1"/>
</dbReference>
<dbReference type="Gene3D" id="1.50.10.20">
    <property type="match status" value="1"/>
</dbReference>
<accession>A0ABR3JM43</accession>
<organism evidence="2 3">
    <name type="scientific">Hohenbuehelia grisea</name>
    <dbReference type="NCBI Taxonomy" id="104357"/>
    <lineage>
        <taxon>Eukaryota</taxon>
        <taxon>Fungi</taxon>
        <taxon>Dikarya</taxon>
        <taxon>Basidiomycota</taxon>
        <taxon>Agaricomycotina</taxon>
        <taxon>Agaricomycetes</taxon>
        <taxon>Agaricomycetidae</taxon>
        <taxon>Agaricales</taxon>
        <taxon>Pleurotineae</taxon>
        <taxon>Pleurotaceae</taxon>
        <taxon>Hohenbuehelia</taxon>
    </lineage>
</organism>
<dbReference type="InterPro" id="IPR005198">
    <property type="entry name" value="Glyco_hydro_76"/>
</dbReference>
<dbReference type="PANTHER" id="PTHR47791">
    <property type="entry name" value="MEIOTICALLY UP-REGULATED GENE 191 PROTEIN"/>
    <property type="match status" value="1"/>
</dbReference>
<evidence type="ECO:0000313" key="2">
    <source>
        <dbReference type="EMBL" id="KAL0956602.1"/>
    </source>
</evidence>
<evidence type="ECO:0008006" key="4">
    <source>
        <dbReference type="Google" id="ProtNLM"/>
    </source>
</evidence>
<evidence type="ECO:0000256" key="1">
    <source>
        <dbReference type="SAM" id="SignalP"/>
    </source>
</evidence>
<keyword evidence="3" id="KW-1185">Reference proteome</keyword>
<keyword evidence="1" id="KW-0732">Signal</keyword>
<feature type="signal peptide" evidence="1">
    <location>
        <begin position="1"/>
        <end position="24"/>
    </location>
</feature>
<dbReference type="InterPro" id="IPR008928">
    <property type="entry name" value="6-hairpin_glycosidase_sf"/>
</dbReference>